<dbReference type="Gene3D" id="1.10.60.10">
    <property type="entry name" value="Iron dependent repressor, metal binding and dimerisation domain"/>
    <property type="match status" value="1"/>
</dbReference>
<evidence type="ECO:0000256" key="2">
    <source>
        <dbReference type="ARBA" id="ARBA00007871"/>
    </source>
</evidence>
<keyword evidence="8" id="KW-0010">Activator</keyword>
<evidence type="ECO:0000256" key="9">
    <source>
        <dbReference type="ARBA" id="ARBA00023163"/>
    </source>
</evidence>
<evidence type="ECO:0000256" key="11">
    <source>
        <dbReference type="ARBA" id="ARBA00032593"/>
    </source>
</evidence>
<comment type="subcellular location">
    <subcellularLocation>
        <location evidence="1">Cytoplasm</location>
    </subcellularLocation>
</comment>
<evidence type="ECO:0000256" key="6">
    <source>
        <dbReference type="ARBA" id="ARBA00023015"/>
    </source>
</evidence>
<keyword evidence="6" id="KW-0805">Transcription regulation</keyword>
<keyword evidence="10" id="KW-0464">Manganese</keyword>
<dbReference type="Pfam" id="PF01325">
    <property type="entry name" value="Fe_dep_repress"/>
    <property type="match status" value="1"/>
</dbReference>
<keyword evidence="9" id="KW-0804">Transcription</keyword>
<dbReference type="STRING" id="604330.SAMN04489857_2050"/>
<dbReference type="InterPro" id="IPR050536">
    <property type="entry name" value="DtxR_MntR_Metal-Reg"/>
</dbReference>
<dbReference type="Pfam" id="PF02742">
    <property type="entry name" value="Fe_dep_repr_C"/>
    <property type="match status" value="1"/>
</dbReference>
<dbReference type="InterPro" id="IPR036421">
    <property type="entry name" value="Fe_dep_repressor_sf"/>
</dbReference>
<evidence type="ECO:0000256" key="5">
    <source>
        <dbReference type="ARBA" id="ARBA00022491"/>
    </source>
</evidence>
<accession>A0A1G6K7Y8</accession>
<evidence type="ECO:0000256" key="4">
    <source>
        <dbReference type="ARBA" id="ARBA00022490"/>
    </source>
</evidence>
<evidence type="ECO:0000256" key="8">
    <source>
        <dbReference type="ARBA" id="ARBA00023159"/>
    </source>
</evidence>
<evidence type="ECO:0000256" key="1">
    <source>
        <dbReference type="ARBA" id="ARBA00004496"/>
    </source>
</evidence>
<dbReference type="PROSITE" id="PS50944">
    <property type="entry name" value="HTH_DTXR"/>
    <property type="match status" value="1"/>
</dbReference>
<feature type="domain" description="HTH dtxR-type" evidence="12">
    <location>
        <begin position="1"/>
        <end position="44"/>
    </location>
</feature>
<name>A0A1G6K7Y8_9ACTN</name>
<keyword evidence="4" id="KW-0963">Cytoplasm</keyword>
<dbReference type="PANTHER" id="PTHR33238">
    <property type="entry name" value="IRON (METAL) DEPENDENT REPRESSOR, DTXR FAMILY"/>
    <property type="match status" value="1"/>
</dbReference>
<comment type="subunit">
    <text evidence="3">Homodimer.</text>
</comment>
<dbReference type="GO" id="GO:0003677">
    <property type="term" value="F:DNA binding"/>
    <property type="evidence" value="ECO:0007669"/>
    <property type="project" value="UniProtKB-KW"/>
</dbReference>
<keyword evidence="7" id="KW-0238">DNA-binding</keyword>
<dbReference type="SUPFAM" id="SSF47979">
    <property type="entry name" value="Iron-dependent repressor protein, dimerization domain"/>
    <property type="match status" value="1"/>
</dbReference>
<evidence type="ECO:0000259" key="12">
    <source>
        <dbReference type="PROSITE" id="PS50944"/>
    </source>
</evidence>
<protein>
    <recommendedName>
        <fullName evidence="11">Manganese transport regulator</fullName>
    </recommendedName>
</protein>
<evidence type="ECO:0000313" key="14">
    <source>
        <dbReference type="Proteomes" id="UP000198528"/>
    </source>
</evidence>
<proteinExistence type="inferred from homology"/>
<dbReference type="GO" id="GO:0046914">
    <property type="term" value="F:transition metal ion binding"/>
    <property type="evidence" value="ECO:0007669"/>
    <property type="project" value="InterPro"/>
</dbReference>
<evidence type="ECO:0000256" key="3">
    <source>
        <dbReference type="ARBA" id="ARBA00011738"/>
    </source>
</evidence>
<sequence>MDGVRSVDVAEQLGVSKASVNKAVSTLRDAGYVEQNRYGRIQLTDTGLVYAKRVWRCHRMLRLFLERDLGVDPKVADEEACLMEHALSDDTQDRWLAYLEKQGIAVEE</sequence>
<dbReference type="Gene3D" id="1.10.10.10">
    <property type="entry name" value="Winged helix-like DNA-binding domain superfamily/Winged helix DNA-binding domain"/>
    <property type="match status" value="1"/>
</dbReference>
<dbReference type="AlphaFoldDB" id="A0A1G6K7Y8"/>
<dbReference type="Proteomes" id="UP000198528">
    <property type="component" value="Unassembled WGS sequence"/>
</dbReference>
<dbReference type="InterPro" id="IPR036390">
    <property type="entry name" value="WH_DNA-bd_sf"/>
</dbReference>
<dbReference type="InterPro" id="IPR022689">
    <property type="entry name" value="Iron_dep_repressor"/>
</dbReference>
<keyword evidence="5" id="KW-0678">Repressor</keyword>
<gene>
    <name evidence="13" type="ORF">SAMN04487824_1074</name>
</gene>
<dbReference type="InterPro" id="IPR001367">
    <property type="entry name" value="Fe_dep_repressor"/>
</dbReference>
<dbReference type="EMBL" id="FMZL01000007">
    <property type="protein sequence ID" value="SDC26998.1"/>
    <property type="molecule type" value="Genomic_DNA"/>
</dbReference>
<evidence type="ECO:0000256" key="7">
    <source>
        <dbReference type="ARBA" id="ARBA00023125"/>
    </source>
</evidence>
<reference evidence="14" key="1">
    <citation type="submission" date="2016-10" db="EMBL/GenBank/DDBJ databases">
        <authorList>
            <person name="Varghese N."/>
            <person name="Submissions S."/>
        </authorList>
    </citation>
    <scope>NUCLEOTIDE SEQUENCE [LARGE SCALE GENOMIC DNA]</scope>
    <source>
        <strain evidence="14">DSM 22619</strain>
    </source>
</reference>
<evidence type="ECO:0000256" key="10">
    <source>
        <dbReference type="ARBA" id="ARBA00023211"/>
    </source>
</evidence>
<dbReference type="SMART" id="SM00529">
    <property type="entry name" value="HTH_DTXR"/>
    <property type="match status" value="1"/>
</dbReference>
<comment type="similarity">
    <text evidence="2">Belongs to the DtxR/MntR family.</text>
</comment>
<dbReference type="GO" id="GO:0005737">
    <property type="term" value="C:cytoplasm"/>
    <property type="evidence" value="ECO:0007669"/>
    <property type="project" value="UniProtKB-SubCell"/>
</dbReference>
<dbReference type="PANTHER" id="PTHR33238:SF11">
    <property type="entry name" value="TRANSCRIPTIONAL REGULATOR MNTR"/>
    <property type="match status" value="1"/>
</dbReference>
<organism evidence="13 14">
    <name type="scientific">Parafannyhessea umbonata</name>
    <dbReference type="NCBI Taxonomy" id="604330"/>
    <lineage>
        <taxon>Bacteria</taxon>
        <taxon>Bacillati</taxon>
        <taxon>Actinomycetota</taxon>
        <taxon>Coriobacteriia</taxon>
        <taxon>Coriobacteriales</taxon>
        <taxon>Atopobiaceae</taxon>
        <taxon>Parafannyhessea</taxon>
    </lineage>
</organism>
<dbReference type="InterPro" id="IPR036388">
    <property type="entry name" value="WH-like_DNA-bd_sf"/>
</dbReference>
<dbReference type="SUPFAM" id="SSF46785">
    <property type="entry name" value="Winged helix' DNA-binding domain"/>
    <property type="match status" value="1"/>
</dbReference>
<evidence type="ECO:0000313" key="13">
    <source>
        <dbReference type="EMBL" id="SDC26998.1"/>
    </source>
</evidence>
<dbReference type="GO" id="GO:0003700">
    <property type="term" value="F:DNA-binding transcription factor activity"/>
    <property type="evidence" value="ECO:0007669"/>
    <property type="project" value="InterPro"/>
</dbReference>
<keyword evidence="14" id="KW-1185">Reference proteome</keyword>
<dbReference type="InterPro" id="IPR022687">
    <property type="entry name" value="HTH_DTXR"/>
</dbReference>
<dbReference type="GO" id="GO:0046983">
    <property type="term" value="F:protein dimerization activity"/>
    <property type="evidence" value="ECO:0007669"/>
    <property type="project" value="InterPro"/>
</dbReference>